<evidence type="ECO:0000313" key="12">
    <source>
        <dbReference type="EMBL" id="ELT96449.1"/>
    </source>
</evidence>
<dbReference type="GO" id="GO:0005634">
    <property type="term" value="C:nucleus"/>
    <property type="evidence" value="ECO:0007669"/>
    <property type="project" value="TreeGrafter"/>
</dbReference>
<evidence type="ECO:0000256" key="6">
    <source>
        <dbReference type="ARBA" id="ARBA00022771"/>
    </source>
</evidence>
<evidence type="ECO:0000256" key="8">
    <source>
        <dbReference type="ARBA" id="ARBA00022801"/>
    </source>
</evidence>
<dbReference type="CDD" id="cd22768">
    <property type="entry name" value="OTU_OTUD7"/>
    <property type="match status" value="1"/>
</dbReference>
<dbReference type="GO" id="GO:0005737">
    <property type="term" value="C:cytoplasm"/>
    <property type="evidence" value="ECO:0007669"/>
    <property type="project" value="TreeGrafter"/>
</dbReference>
<dbReference type="HOGENOM" id="CLU_013263_2_0_1"/>
<dbReference type="Pfam" id="PF02338">
    <property type="entry name" value="OTU"/>
    <property type="match status" value="1"/>
</dbReference>
<dbReference type="EMBL" id="KB308820">
    <property type="protein sequence ID" value="ELT96449.1"/>
    <property type="molecule type" value="Genomic_DNA"/>
</dbReference>
<dbReference type="Proteomes" id="UP000014760">
    <property type="component" value="Unassembled WGS sequence"/>
</dbReference>
<reference evidence="14" key="1">
    <citation type="submission" date="2012-12" db="EMBL/GenBank/DDBJ databases">
        <authorList>
            <person name="Hellsten U."/>
            <person name="Grimwood J."/>
            <person name="Chapman J.A."/>
            <person name="Shapiro H."/>
            <person name="Aerts A."/>
            <person name="Otillar R.P."/>
            <person name="Terry A.Y."/>
            <person name="Boore J.L."/>
            <person name="Simakov O."/>
            <person name="Marletaz F."/>
            <person name="Cho S.-J."/>
            <person name="Edsinger-Gonzales E."/>
            <person name="Havlak P."/>
            <person name="Kuo D.-H."/>
            <person name="Larsson T."/>
            <person name="Lv J."/>
            <person name="Arendt D."/>
            <person name="Savage R."/>
            <person name="Osoegawa K."/>
            <person name="de Jong P."/>
            <person name="Lindberg D.R."/>
            <person name="Seaver E.C."/>
            <person name="Weisblat D.A."/>
            <person name="Putnam N.H."/>
            <person name="Grigoriev I.V."/>
            <person name="Rokhsar D.S."/>
        </authorList>
    </citation>
    <scope>NUCLEOTIDE SEQUENCE</scope>
    <source>
        <strain evidence="14">I ESC-2004</strain>
    </source>
</reference>
<name>R7TS22_CAPTE</name>
<reference evidence="12 14" key="2">
    <citation type="journal article" date="2013" name="Nature">
        <title>Insights into bilaterian evolution from three spiralian genomes.</title>
        <authorList>
            <person name="Simakov O."/>
            <person name="Marletaz F."/>
            <person name="Cho S.J."/>
            <person name="Edsinger-Gonzales E."/>
            <person name="Havlak P."/>
            <person name="Hellsten U."/>
            <person name="Kuo D.H."/>
            <person name="Larsson T."/>
            <person name="Lv J."/>
            <person name="Arendt D."/>
            <person name="Savage R."/>
            <person name="Osoegawa K."/>
            <person name="de Jong P."/>
            <person name="Grimwood J."/>
            <person name="Chapman J.A."/>
            <person name="Shapiro H."/>
            <person name="Aerts A."/>
            <person name="Otillar R.P."/>
            <person name="Terry A.Y."/>
            <person name="Boore J.L."/>
            <person name="Grigoriev I.V."/>
            <person name="Lindberg D.R."/>
            <person name="Seaver E.C."/>
            <person name="Weisblat D.A."/>
            <person name="Putnam N.H."/>
            <person name="Rokhsar D.S."/>
        </authorList>
    </citation>
    <scope>NUCLEOTIDE SEQUENCE</scope>
    <source>
        <strain evidence="12 14">I ESC-2004</strain>
    </source>
</reference>
<gene>
    <name evidence="12" type="ORF">CAPTEDRAFT_102432</name>
</gene>
<dbReference type="PANTHER" id="PTHR13367">
    <property type="entry name" value="UBIQUITIN THIOESTERASE"/>
    <property type="match status" value="1"/>
</dbReference>
<comment type="similarity">
    <text evidence="2">Belongs to the peptidase C64 family.</text>
</comment>
<evidence type="ECO:0000256" key="2">
    <source>
        <dbReference type="ARBA" id="ARBA00005865"/>
    </source>
</evidence>
<dbReference type="EC" id="3.4.19.12" evidence="3"/>
<dbReference type="GO" id="GO:0070530">
    <property type="term" value="F:K63-linked polyubiquitin modification-dependent protein binding"/>
    <property type="evidence" value="ECO:0007669"/>
    <property type="project" value="TreeGrafter"/>
</dbReference>
<evidence type="ECO:0000256" key="5">
    <source>
        <dbReference type="ARBA" id="ARBA00022723"/>
    </source>
</evidence>
<dbReference type="GO" id="GO:0070536">
    <property type="term" value="P:protein K63-linked deubiquitination"/>
    <property type="evidence" value="ECO:0007669"/>
    <property type="project" value="TreeGrafter"/>
</dbReference>
<keyword evidence="6" id="KW-0863">Zinc-finger</keyword>
<evidence type="ECO:0000256" key="4">
    <source>
        <dbReference type="ARBA" id="ARBA00022670"/>
    </source>
</evidence>
<dbReference type="OrthoDB" id="10064699at2759"/>
<keyword evidence="5" id="KW-0479">Metal-binding</keyword>
<proteinExistence type="inferred from homology"/>
<keyword evidence="8" id="KW-0378">Hydrolase</keyword>
<evidence type="ECO:0000256" key="9">
    <source>
        <dbReference type="ARBA" id="ARBA00022807"/>
    </source>
</evidence>
<dbReference type="GO" id="GO:0008270">
    <property type="term" value="F:zinc ion binding"/>
    <property type="evidence" value="ECO:0007669"/>
    <property type="project" value="UniProtKB-KW"/>
</dbReference>
<dbReference type="PROSITE" id="PS50802">
    <property type="entry name" value="OTU"/>
    <property type="match status" value="1"/>
</dbReference>
<feature type="domain" description="OTU" evidence="11">
    <location>
        <begin position="114"/>
        <end position="287"/>
    </location>
</feature>
<evidence type="ECO:0000256" key="7">
    <source>
        <dbReference type="ARBA" id="ARBA00022786"/>
    </source>
</evidence>
<comment type="catalytic activity">
    <reaction evidence="1">
        <text>Thiol-dependent hydrolysis of ester, thioester, amide, peptide and isopeptide bonds formed by the C-terminal Gly of ubiquitin (a 76-residue protein attached to proteins as an intracellular targeting signal).</text>
        <dbReference type="EC" id="3.4.19.12"/>
    </reaction>
</comment>
<dbReference type="PANTHER" id="PTHR13367:SF27">
    <property type="entry name" value="OTU DOMAIN-CONTAINING PROTEIN"/>
    <property type="match status" value="1"/>
</dbReference>
<evidence type="ECO:0000313" key="14">
    <source>
        <dbReference type="Proteomes" id="UP000014760"/>
    </source>
</evidence>
<dbReference type="GO" id="GO:0071108">
    <property type="term" value="P:protein K48-linked deubiquitination"/>
    <property type="evidence" value="ECO:0007669"/>
    <property type="project" value="TreeGrafter"/>
</dbReference>
<dbReference type="EnsemblMetazoa" id="CapteT102432">
    <property type="protein sequence ID" value="CapteP102432"/>
    <property type="gene ID" value="CapteG102432"/>
</dbReference>
<keyword evidence="4" id="KW-0645">Protease</keyword>
<evidence type="ECO:0000256" key="10">
    <source>
        <dbReference type="ARBA" id="ARBA00022833"/>
    </source>
</evidence>
<protein>
    <recommendedName>
        <fullName evidence="3">ubiquitinyl hydrolase 1</fullName>
        <ecNumber evidence="3">3.4.19.12</ecNumber>
    </recommendedName>
</protein>
<evidence type="ECO:0000259" key="11">
    <source>
        <dbReference type="PROSITE" id="PS50802"/>
    </source>
</evidence>
<reference evidence="13" key="3">
    <citation type="submission" date="2015-06" db="UniProtKB">
        <authorList>
            <consortium name="EnsemblMetazoa"/>
        </authorList>
    </citation>
    <scope>IDENTIFICATION</scope>
</reference>
<dbReference type="STRING" id="283909.R7TS22"/>
<dbReference type="AlphaFoldDB" id="R7TS22"/>
<keyword evidence="9" id="KW-0788">Thiol protease</keyword>
<dbReference type="GO" id="GO:0004843">
    <property type="term" value="F:cysteine-type deubiquitinase activity"/>
    <property type="evidence" value="ECO:0007669"/>
    <property type="project" value="UniProtKB-EC"/>
</dbReference>
<sequence length="375" mass="42437">MFLLWEIRYLSSFLGRRLLRGLSKTSENIQLVNKARDLVLGDIVENRDSPTHEQSTQHFVETPEYTFILPDLTKYPEDFRAFLHKDLIETSTLVSLEQAGRLNWWADIRACQRLLPLATTGDGNCLLHAASLGMWGFHDRLLTLRKALHTTLSNAQAQGPLWRRWRWHQTLLNKQSGLIYDDKEWRTEWDSLLRLASSEPRTAPGEKAEEVFYESLEELHVFVLAHVLRRPVIVVADTILKDSNGDALAPIPFGGIYLPLECSPCHCHRSPLLLTYDAAHFSALVPMEGTASAVRPAAACPLVDPEFRLLPVHFLVDPGPQFVWGRDELDPQKVNNLELATDDQLAVISRYLEVQRVLIPKAPLAVGEDDDEATG</sequence>
<keyword evidence="10" id="KW-0862">Zinc</keyword>
<dbReference type="EMBL" id="AMQN01011316">
    <property type="status" value="NOT_ANNOTATED_CDS"/>
    <property type="molecule type" value="Genomic_DNA"/>
</dbReference>
<organism evidence="12">
    <name type="scientific">Capitella teleta</name>
    <name type="common">Polychaete worm</name>
    <dbReference type="NCBI Taxonomy" id="283909"/>
    <lineage>
        <taxon>Eukaryota</taxon>
        <taxon>Metazoa</taxon>
        <taxon>Spiralia</taxon>
        <taxon>Lophotrochozoa</taxon>
        <taxon>Annelida</taxon>
        <taxon>Polychaeta</taxon>
        <taxon>Sedentaria</taxon>
        <taxon>Scolecida</taxon>
        <taxon>Capitellidae</taxon>
        <taxon>Capitella</taxon>
    </lineage>
</organism>
<keyword evidence="14" id="KW-1185">Reference proteome</keyword>
<dbReference type="InterPro" id="IPR003323">
    <property type="entry name" value="OTU_dom"/>
</dbReference>
<dbReference type="OMA" id="XIEYREN"/>
<dbReference type="InterPro" id="IPR051346">
    <property type="entry name" value="OTU_Deubiquitinase"/>
</dbReference>
<dbReference type="GO" id="GO:0071947">
    <property type="term" value="P:protein deubiquitination involved in ubiquitin-dependent protein catabolic process"/>
    <property type="evidence" value="ECO:0007669"/>
    <property type="project" value="TreeGrafter"/>
</dbReference>
<feature type="non-terminal residue" evidence="12">
    <location>
        <position position="375"/>
    </location>
</feature>
<evidence type="ECO:0000256" key="1">
    <source>
        <dbReference type="ARBA" id="ARBA00000707"/>
    </source>
</evidence>
<keyword evidence="7" id="KW-0833">Ubl conjugation pathway</keyword>
<evidence type="ECO:0000256" key="3">
    <source>
        <dbReference type="ARBA" id="ARBA00012759"/>
    </source>
</evidence>
<accession>R7TS22</accession>
<dbReference type="GO" id="GO:0035871">
    <property type="term" value="P:protein K11-linked deubiquitination"/>
    <property type="evidence" value="ECO:0007669"/>
    <property type="project" value="TreeGrafter"/>
</dbReference>
<evidence type="ECO:0000313" key="13">
    <source>
        <dbReference type="EnsemblMetazoa" id="CapteP102432"/>
    </source>
</evidence>